<dbReference type="Proteomes" id="UP000613177">
    <property type="component" value="Unassembled WGS sequence"/>
</dbReference>
<comment type="catalytic activity">
    <reaction evidence="8">
        <text>CMP + ATP = CDP + ADP</text>
        <dbReference type="Rhea" id="RHEA:11600"/>
        <dbReference type="ChEBI" id="CHEBI:30616"/>
        <dbReference type="ChEBI" id="CHEBI:58069"/>
        <dbReference type="ChEBI" id="CHEBI:60377"/>
        <dbReference type="ChEBI" id="CHEBI:456216"/>
        <dbReference type="EC" id="2.7.4.25"/>
    </reaction>
</comment>
<evidence type="ECO:0000256" key="3">
    <source>
        <dbReference type="ARBA" id="ARBA00022679"/>
    </source>
</evidence>
<name>A0A8H7SUN7_9FUNG</name>
<evidence type="ECO:0000256" key="1">
    <source>
        <dbReference type="ARBA" id="ARBA00009427"/>
    </source>
</evidence>
<dbReference type="NCBIfam" id="TIGR00017">
    <property type="entry name" value="cmk"/>
    <property type="match status" value="1"/>
</dbReference>
<evidence type="ECO:0000313" key="11">
    <source>
        <dbReference type="EMBL" id="KAG2237359.1"/>
    </source>
</evidence>
<feature type="compositionally biased region" description="Low complexity" evidence="9">
    <location>
        <begin position="9"/>
        <end position="19"/>
    </location>
</feature>
<protein>
    <recommendedName>
        <fullName evidence="2">(d)CMP kinase</fullName>
        <ecNumber evidence="2">2.7.4.25</ecNumber>
    </recommendedName>
</protein>
<evidence type="ECO:0000256" key="9">
    <source>
        <dbReference type="SAM" id="MobiDB-lite"/>
    </source>
</evidence>
<proteinExistence type="inferred from homology"/>
<dbReference type="GO" id="GO:0036431">
    <property type="term" value="F:dCMP kinase activity"/>
    <property type="evidence" value="ECO:0007669"/>
    <property type="project" value="InterPro"/>
</dbReference>
<gene>
    <name evidence="11" type="ORF">INT48_009487</name>
</gene>
<feature type="region of interest" description="Disordered" evidence="9">
    <location>
        <begin position="1"/>
        <end position="30"/>
    </location>
</feature>
<evidence type="ECO:0000313" key="12">
    <source>
        <dbReference type="Proteomes" id="UP000613177"/>
    </source>
</evidence>
<feature type="domain" description="Cytidylate kinase" evidence="10">
    <location>
        <begin position="52"/>
        <end position="283"/>
    </location>
</feature>
<dbReference type="InterPro" id="IPR011994">
    <property type="entry name" value="Cytidylate_kinase_dom"/>
</dbReference>
<keyword evidence="5" id="KW-0418">Kinase</keyword>
<comment type="similarity">
    <text evidence="1">Belongs to the cytidylate kinase family. Type 1 subfamily.</text>
</comment>
<dbReference type="CDD" id="cd02020">
    <property type="entry name" value="CMPK"/>
    <property type="match status" value="1"/>
</dbReference>
<dbReference type="AlphaFoldDB" id="A0A8H7SUN7"/>
<sequence>MSGTPMDKAAAARIQAAAAKNNQPTGTDSFPARAQAAADRNANAVMSKLFRIAIDGPGASGKSTTAKQLAKKLGFGYIDSGAMFRAITLKCQQNNIDPSDIANKDKVTEIANNAEIRFPTLDQVELDGQNVSELIRTSNISRNISLVASNWAVRDILANQQRKMAKGEIPGTISTGFERHGKLVKGVVMDGRDIGTVILPDAELKIFIEADVRIRAQRRFDELKKREGDALTETVDDVERDLEARDLADYTRKIAPLLKAKDAITLNTSHLSIEEQVDAIEKMVLERV</sequence>
<evidence type="ECO:0000256" key="2">
    <source>
        <dbReference type="ARBA" id="ARBA00012906"/>
    </source>
</evidence>
<dbReference type="SUPFAM" id="SSF52540">
    <property type="entry name" value="P-loop containing nucleoside triphosphate hydrolases"/>
    <property type="match status" value="1"/>
</dbReference>
<dbReference type="EC" id="2.7.4.25" evidence="2"/>
<evidence type="ECO:0000256" key="7">
    <source>
        <dbReference type="ARBA" id="ARBA00047615"/>
    </source>
</evidence>
<keyword evidence="4" id="KW-0547">Nucleotide-binding</keyword>
<evidence type="ECO:0000256" key="6">
    <source>
        <dbReference type="ARBA" id="ARBA00022840"/>
    </source>
</evidence>
<keyword evidence="6" id="KW-0067">ATP-binding</keyword>
<dbReference type="HAMAP" id="MF_00238">
    <property type="entry name" value="Cytidyl_kinase_type1"/>
    <property type="match status" value="1"/>
</dbReference>
<organism evidence="11 12">
    <name type="scientific">Thamnidium elegans</name>
    <dbReference type="NCBI Taxonomy" id="101142"/>
    <lineage>
        <taxon>Eukaryota</taxon>
        <taxon>Fungi</taxon>
        <taxon>Fungi incertae sedis</taxon>
        <taxon>Mucoromycota</taxon>
        <taxon>Mucoromycotina</taxon>
        <taxon>Mucoromycetes</taxon>
        <taxon>Mucorales</taxon>
        <taxon>Mucorineae</taxon>
        <taxon>Mucoraceae</taxon>
        <taxon>Thamnidium</taxon>
    </lineage>
</organism>
<keyword evidence="3" id="KW-0808">Transferase</keyword>
<dbReference type="InterPro" id="IPR027417">
    <property type="entry name" value="P-loop_NTPase"/>
</dbReference>
<dbReference type="EMBL" id="JAEPRE010000006">
    <property type="protein sequence ID" value="KAG2237359.1"/>
    <property type="molecule type" value="Genomic_DNA"/>
</dbReference>
<comment type="catalytic activity">
    <reaction evidence="7">
        <text>dCMP + ATP = dCDP + ADP</text>
        <dbReference type="Rhea" id="RHEA:25094"/>
        <dbReference type="ChEBI" id="CHEBI:30616"/>
        <dbReference type="ChEBI" id="CHEBI:57566"/>
        <dbReference type="ChEBI" id="CHEBI:58593"/>
        <dbReference type="ChEBI" id="CHEBI:456216"/>
        <dbReference type="EC" id="2.7.4.25"/>
    </reaction>
</comment>
<evidence type="ECO:0000256" key="5">
    <source>
        <dbReference type="ARBA" id="ARBA00022777"/>
    </source>
</evidence>
<comment type="caution">
    <text evidence="11">The sequence shown here is derived from an EMBL/GenBank/DDBJ whole genome shotgun (WGS) entry which is preliminary data.</text>
</comment>
<evidence type="ECO:0000256" key="8">
    <source>
        <dbReference type="ARBA" id="ARBA00048478"/>
    </source>
</evidence>
<reference evidence="11" key="1">
    <citation type="submission" date="2021-01" db="EMBL/GenBank/DDBJ databases">
        <title>Metabolic potential, ecology and presence of endohyphal bacteria is reflected in genomic diversity of Mucoromycotina.</title>
        <authorList>
            <person name="Muszewska A."/>
            <person name="Okrasinska A."/>
            <person name="Steczkiewicz K."/>
            <person name="Drgas O."/>
            <person name="Orlowska M."/>
            <person name="Perlinska-Lenart U."/>
            <person name="Aleksandrzak-Piekarczyk T."/>
            <person name="Szatraj K."/>
            <person name="Zielenkiewicz U."/>
            <person name="Pilsyk S."/>
            <person name="Malc E."/>
            <person name="Mieczkowski P."/>
            <person name="Kruszewska J.S."/>
            <person name="Biernat P."/>
            <person name="Pawlowska J."/>
        </authorList>
    </citation>
    <scope>NUCLEOTIDE SEQUENCE</scope>
    <source>
        <strain evidence="11">WA0000018081</strain>
    </source>
</reference>
<evidence type="ECO:0000259" key="10">
    <source>
        <dbReference type="Pfam" id="PF02224"/>
    </source>
</evidence>
<dbReference type="InterPro" id="IPR003136">
    <property type="entry name" value="Cytidylate_kin"/>
</dbReference>
<dbReference type="GO" id="GO:0006139">
    <property type="term" value="P:nucleobase-containing compound metabolic process"/>
    <property type="evidence" value="ECO:0007669"/>
    <property type="project" value="InterPro"/>
</dbReference>
<dbReference type="GO" id="GO:0005524">
    <property type="term" value="F:ATP binding"/>
    <property type="evidence" value="ECO:0007669"/>
    <property type="project" value="UniProtKB-KW"/>
</dbReference>
<dbReference type="Gene3D" id="3.40.50.300">
    <property type="entry name" value="P-loop containing nucleotide triphosphate hydrolases"/>
    <property type="match status" value="1"/>
</dbReference>
<dbReference type="Pfam" id="PF02224">
    <property type="entry name" value="Cytidylate_kin"/>
    <property type="match status" value="1"/>
</dbReference>
<accession>A0A8H7SUN7</accession>
<keyword evidence="12" id="KW-1185">Reference proteome</keyword>
<evidence type="ECO:0000256" key="4">
    <source>
        <dbReference type="ARBA" id="ARBA00022741"/>
    </source>
</evidence>